<proteinExistence type="predicted"/>
<accession>A0A915KBU8</accession>
<dbReference type="Proteomes" id="UP000887565">
    <property type="component" value="Unplaced"/>
</dbReference>
<name>A0A915KBU8_ROMCU</name>
<protein>
    <submittedName>
        <fullName evidence="2">Uncharacterized protein</fullName>
    </submittedName>
</protein>
<reference evidence="2" key="1">
    <citation type="submission" date="2022-11" db="UniProtKB">
        <authorList>
            <consortium name="WormBaseParasite"/>
        </authorList>
    </citation>
    <scope>IDENTIFICATION</scope>
</reference>
<organism evidence="1 2">
    <name type="scientific">Romanomermis culicivorax</name>
    <name type="common">Nematode worm</name>
    <dbReference type="NCBI Taxonomy" id="13658"/>
    <lineage>
        <taxon>Eukaryota</taxon>
        <taxon>Metazoa</taxon>
        <taxon>Ecdysozoa</taxon>
        <taxon>Nematoda</taxon>
        <taxon>Enoplea</taxon>
        <taxon>Dorylaimia</taxon>
        <taxon>Mermithida</taxon>
        <taxon>Mermithoidea</taxon>
        <taxon>Mermithidae</taxon>
        <taxon>Romanomermis</taxon>
    </lineage>
</organism>
<keyword evidence="1" id="KW-1185">Reference proteome</keyword>
<evidence type="ECO:0000313" key="2">
    <source>
        <dbReference type="WBParaSite" id="nRc.2.0.1.t35389-RA"/>
    </source>
</evidence>
<dbReference type="AlphaFoldDB" id="A0A915KBU8"/>
<dbReference type="WBParaSite" id="nRc.2.0.1.t35389-RA">
    <property type="protein sequence ID" value="nRc.2.0.1.t35389-RA"/>
    <property type="gene ID" value="nRc.2.0.1.g35389"/>
</dbReference>
<sequence length="75" mass="8623">MVVQQGVSEEMQQQFLSEGRTPQNSGLKSLPRRVDVLVHSFLKRLISLDFYGSSQDETSLKRRSIADLKSEQRKK</sequence>
<evidence type="ECO:0000313" key="1">
    <source>
        <dbReference type="Proteomes" id="UP000887565"/>
    </source>
</evidence>